<evidence type="ECO:0000313" key="2">
    <source>
        <dbReference type="Proteomes" id="UP000216063"/>
    </source>
</evidence>
<dbReference type="EMBL" id="NOZR01000006">
    <property type="protein sequence ID" value="OYN80445.1"/>
    <property type="molecule type" value="Genomic_DNA"/>
</dbReference>
<dbReference type="Proteomes" id="UP000216063">
    <property type="component" value="Unassembled WGS sequence"/>
</dbReference>
<protein>
    <submittedName>
        <fullName evidence="1">Uncharacterized protein</fullName>
    </submittedName>
</protein>
<accession>A0A255DT78</accession>
<dbReference type="RefSeq" id="WP_094478946.1">
    <property type="nucleotide sequence ID" value="NZ_NOZR01000006.1"/>
</dbReference>
<reference evidence="1 2" key="1">
    <citation type="submission" date="2017-07" db="EMBL/GenBank/DDBJ databases">
        <title>The new phylogeny of genus Mycobacterium.</title>
        <authorList>
            <person name="Tortoli E."/>
            <person name="Trovato A."/>
            <person name="Cirillo D.M."/>
        </authorList>
    </citation>
    <scope>NUCLEOTIDE SEQUENCE [LARGE SCALE GENOMIC DNA]</scope>
    <source>
        <strain evidence="1 2">ATCC 33027</strain>
    </source>
</reference>
<proteinExistence type="predicted"/>
<keyword evidence="2" id="KW-1185">Reference proteome</keyword>
<organism evidence="1 2">
    <name type="scientific">Mycolicibacterium sphagni</name>
    <dbReference type="NCBI Taxonomy" id="1786"/>
    <lineage>
        <taxon>Bacteria</taxon>
        <taxon>Bacillati</taxon>
        <taxon>Actinomycetota</taxon>
        <taxon>Actinomycetes</taxon>
        <taxon>Mycobacteriales</taxon>
        <taxon>Mycobacteriaceae</taxon>
        <taxon>Mycolicibacterium</taxon>
    </lineage>
</organism>
<sequence length="175" mass="19607">MPDHAAVRFFPYEPPGSVYQDVLLAFQDHRLAGFGIGALVEPDPKGPVNQIVSLVQGRRRIKSALWRVPAGAEVKVVRETGGYTITDLCGLRGGFVDRMLVPPRRARGWYVEIDSHTVLGATDSDIWPRQSTPPVPWRQRTTQRAKTALNARARQLGDAIAHRFGYIHQSEARDW</sequence>
<gene>
    <name evidence="1" type="ORF">CG716_10005</name>
</gene>
<evidence type="ECO:0000313" key="1">
    <source>
        <dbReference type="EMBL" id="OYN80445.1"/>
    </source>
</evidence>
<dbReference type="AlphaFoldDB" id="A0A255DT78"/>
<comment type="caution">
    <text evidence="1">The sequence shown here is derived from an EMBL/GenBank/DDBJ whole genome shotgun (WGS) entry which is preliminary data.</text>
</comment>
<name>A0A255DT78_9MYCO</name>